<proteinExistence type="predicted"/>
<organism evidence="3 4">
    <name type="scientific">Galbibacter pacificus</name>
    <dbReference type="NCBI Taxonomy" id="2996052"/>
    <lineage>
        <taxon>Bacteria</taxon>
        <taxon>Pseudomonadati</taxon>
        <taxon>Bacteroidota</taxon>
        <taxon>Flavobacteriia</taxon>
        <taxon>Flavobacteriales</taxon>
        <taxon>Flavobacteriaceae</taxon>
        <taxon>Galbibacter</taxon>
    </lineage>
</organism>
<protein>
    <submittedName>
        <fullName evidence="3">Hpt domain-containing protein</fullName>
    </submittedName>
</protein>
<evidence type="ECO:0000256" key="1">
    <source>
        <dbReference type="PROSITE-ProRule" id="PRU00110"/>
    </source>
</evidence>
<dbReference type="PROSITE" id="PS50894">
    <property type="entry name" value="HPT"/>
    <property type="match status" value="1"/>
</dbReference>
<dbReference type="Pfam" id="PF01627">
    <property type="entry name" value="Hpt"/>
    <property type="match status" value="1"/>
</dbReference>
<feature type="domain" description="HPt" evidence="2">
    <location>
        <begin position="15"/>
        <end position="106"/>
    </location>
</feature>
<dbReference type="Proteomes" id="UP001153642">
    <property type="component" value="Unassembled WGS sequence"/>
</dbReference>
<dbReference type="Gene3D" id="1.20.120.160">
    <property type="entry name" value="HPT domain"/>
    <property type="match status" value="1"/>
</dbReference>
<dbReference type="InterPro" id="IPR036641">
    <property type="entry name" value="HPT_dom_sf"/>
</dbReference>
<keyword evidence="4" id="KW-1185">Reference proteome</keyword>
<comment type="caution">
    <text evidence="3">The sequence shown here is derived from an EMBL/GenBank/DDBJ whole genome shotgun (WGS) entry which is preliminary data.</text>
</comment>
<gene>
    <name evidence="3" type="ORF">OSR52_14955</name>
</gene>
<feature type="modified residue" description="Phosphohistidine" evidence="1">
    <location>
        <position position="54"/>
    </location>
</feature>
<dbReference type="InterPro" id="IPR008207">
    <property type="entry name" value="Sig_transdc_His_kin_Hpt_dom"/>
</dbReference>
<reference evidence="3" key="1">
    <citation type="submission" date="2022-11" db="EMBL/GenBank/DDBJ databases">
        <title>High-quality draft genome sequence of Galbibacter sp. strain CMA-7.</title>
        <authorList>
            <person name="Wei L."/>
            <person name="Dong C."/>
            <person name="Shao Z."/>
        </authorList>
    </citation>
    <scope>NUCLEOTIDE SEQUENCE</scope>
    <source>
        <strain evidence="3">CMA-7</strain>
    </source>
</reference>
<accession>A0ABT6FV97</accession>
<keyword evidence="1" id="KW-0597">Phosphoprotein</keyword>
<dbReference type="EMBL" id="JAPMUA010000006">
    <property type="protein sequence ID" value="MDG3587172.1"/>
    <property type="molecule type" value="Genomic_DNA"/>
</dbReference>
<dbReference type="SUPFAM" id="SSF47226">
    <property type="entry name" value="Histidine-containing phosphotransfer domain, HPT domain"/>
    <property type="match status" value="1"/>
</dbReference>
<evidence type="ECO:0000313" key="3">
    <source>
        <dbReference type="EMBL" id="MDG3587172.1"/>
    </source>
</evidence>
<sequence>MKYSLNKLNELSGGDKEFNTSVIQTFISETPDDIENLKKAIANKEFDHIYQFAHKIKPNADLLGIDQVREHMLAIEGHARGDKNIDAIEKTYLEAETELQAAFDAYRNYLK</sequence>
<evidence type="ECO:0000313" key="4">
    <source>
        <dbReference type="Proteomes" id="UP001153642"/>
    </source>
</evidence>
<dbReference type="RefSeq" id="WP_277901117.1">
    <property type="nucleotide sequence ID" value="NZ_JAPMUA010000006.1"/>
</dbReference>
<name>A0ABT6FV97_9FLAO</name>
<evidence type="ECO:0000259" key="2">
    <source>
        <dbReference type="PROSITE" id="PS50894"/>
    </source>
</evidence>